<protein>
    <recommendedName>
        <fullName evidence="4">PH domain-containing protein</fullName>
    </recommendedName>
</protein>
<sequence>MVCAGSLRVRTCKLLWKSAALQLMVTTTTSLSEDESHFDDCEDDSDESGEDDDIEKLTTMARPNKTHHYSLVCCHRSLMGHARRERIELDDPRDPVEFVWGEDGLLSTRFEFSIFYGSVRAAGRRRTLTCRARDAKEYLQWTEALRTAMECQGKNKGDMKLNRSTHARTVASSKAASNSGSFFDADVVEEQQQLLQQQQRVEQDSAWKRIAKTPTSPTAATASAAIAPPKVEIAEESALKPIPADIAAGYGVGRRRQASAVVIPPSRPVGTRLQRRKPSVPASGVMRPSGIAPLRRSSITSKSTASGIQNVTVEQVKPDRPIVTVFRPVPAGQRRRRTSSAARRLSSTRTRKISLSDGRIDTISGAWRPHIPDTNGSSKRGRPRVSPTSEPEEKRPRMPSSPLALVPVLGALPMLQSPSSLVDSPFDFIDAPTIDSPRTTELVSSLVKIAKQRQKLLKSRPSSYRYGPPLLARQSEEDAWVMSRRTSRLNLDMCDVEEATSTRSNRHKNGQSWAAYLKAMEKKMKLNVYVAASGGAARRICWYEGTSDAQVEKAIRMQLRLPRDAQFLLSDVDGDVVPVSSTMPNGQHYTLALHEEDEEVEVGTSVDVSPDMNTLVTSEVTSPLITPRPVTPASKRRRLEAGSTSSTASPVTEAEEAGTPPTMAITVVRHPSSPPQRFATVIAQFVDTFTRPIANDDNVNFIPNAGRFALYSLYSELVRDTRFHPKREDVFYKMTSMHGKVDRQRVNRYYRCPAQSGEGDEFVQCKPQGGKLRGARGRGQVGAVRGVAAAGPDGCGGAVRALR</sequence>
<reference evidence="3" key="1">
    <citation type="journal article" date="2006" name="Science">
        <title>Phytophthora genome sequences uncover evolutionary origins and mechanisms of pathogenesis.</title>
        <authorList>
            <person name="Tyler B.M."/>
            <person name="Tripathy S."/>
            <person name="Zhang X."/>
            <person name="Dehal P."/>
            <person name="Jiang R.H."/>
            <person name="Aerts A."/>
            <person name="Arredondo F.D."/>
            <person name="Baxter L."/>
            <person name="Bensasson D."/>
            <person name="Beynon J.L."/>
            <person name="Chapman J."/>
            <person name="Damasceno C.M."/>
            <person name="Dorrance A.E."/>
            <person name="Dou D."/>
            <person name="Dickerman A.W."/>
            <person name="Dubchak I.L."/>
            <person name="Garbelotto M."/>
            <person name="Gijzen M."/>
            <person name="Gordon S.G."/>
            <person name="Govers F."/>
            <person name="Grunwald N.J."/>
            <person name="Huang W."/>
            <person name="Ivors K.L."/>
            <person name="Jones R.W."/>
            <person name="Kamoun S."/>
            <person name="Krampis K."/>
            <person name="Lamour K.H."/>
            <person name="Lee M.K."/>
            <person name="McDonald W.H."/>
            <person name="Medina M."/>
            <person name="Meijer H.J."/>
            <person name="Nordberg E.K."/>
            <person name="Maclean D.J."/>
            <person name="Ospina-Giraldo M.D."/>
            <person name="Morris P.F."/>
            <person name="Phuntumart V."/>
            <person name="Putnam N.H."/>
            <person name="Rash S."/>
            <person name="Rose J.K."/>
            <person name="Sakihama Y."/>
            <person name="Salamov A.A."/>
            <person name="Savidor A."/>
            <person name="Scheuring C.F."/>
            <person name="Smith B.M."/>
            <person name="Sobral B.W."/>
            <person name="Terry A."/>
            <person name="Torto-Alalibo T.A."/>
            <person name="Win J."/>
            <person name="Xu Z."/>
            <person name="Zhang H."/>
            <person name="Grigoriev I.V."/>
            <person name="Rokhsar D.S."/>
            <person name="Boore J.L."/>
        </authorList>
    </citation>
    <scope>NUCLEOTIDE SEQUENCE [LARGE SCALE GENOMIC DNA]</scope>
    <source>
        <strain evidence="3">Pr102</strain>
    </source>
</reference>
<dbReference type="EMBL" id="DS566001">
    <property type="status" value="NOT_ANNOTATED_CDS"/>
    <property type="molecule type" value="Genomic_DNA"/>
</dbReference>
<evidence type="ECO:0000313" key="3">
    <source>
        <dbReference type="Proteomes" id="UP000005238"/>
    </source>
</evidence>
<dbReference type="Proteomes" id="UP000005238">
    <property type="component" value="Unassembled WGS sequence"/>
</dbReference>
<organism evidence="2 3">
    <name type="scientific">Phytophthora ramorum</name>
    <name type="common">Sudden oak death agent</name>
    <dbReference type="NCBI Taxonomy" id="164328"/>
    <lineage>
        <taxon>Eukaryota</taxon>
        <taxon>Sar</taxon>
        <taxon>Stramenopiles</taxon>
        <taxon>Oomycota</taxon>
        <taxon>Peronosporomycetes</taxon>
        <taxon>Peronosporales</taxon>
        <taxon>Peronosporaceae</taxon>
        <taxon>Phytophthora</taxon>
    </lineage>
</organism>
<keyword evidence="3" id="KW-1185">Reference proteome</keyword>
<dbReference type="InParanoid" id="H3GDL6"/>
<name>H3GDL6_PHYRM</name>
<dbReference type="EnsemblProtists" id="Phyra73662">
    <property type="protein sequence ID" value="Phyra73662"/>
    <property type="gene ID" value="Phyra73662"/>
</dbReference>
<feature type="compositionally biased region" description="Low complexity" evidence="1">
    <location>
        <begin position="339"/>
        <end position="348"/>
    </location>
</feature>
<feature type="region of interest" description="Disordered" evidence="1">
    <location>
        <begin position="268"/>
        <end position="290"/>
    </location>
</feature>
<dbReference type="AlphaFoldDB" id="H3GDL6"/>
<dbReference type="HOGENOM" id="CLU_357718_0_0_1"/>
<accession>H3GDL6</accession>
<evidence type="ECO:0000256" key="1">
    <source>
        <dbReference type="SAM" id="MobiDB-lite"/>
    </source>
</evidence>
<dbReference type="eggNOG" id="ENOG502SNB1">
    <property type="taxonomic scope" value="Eukaryota"/>
</dbReference>
<evidence type="ECO:0000313" key="2">
    <source>
        <dbReference type="EnsemblProtists" id="Phyra73662"/>
    </source>
</evidence>
<evidence type="ECO:0008006" key="4">
    <source>
        <dbReference type="Google" id="ProtNLM"/>
    </source>
</evidence>
<feature type="region of interest" description="Disordered" evidence="1">
    <location>
        <begin position="328"/>
        <end position="351"/>
    </location>
</feature>
<feature type="region of interest" description="Disordered" evidence="1">
    <location>
        <begin position="363"/>
        <end position="401"/>
    </location>
</feature>
<dbReference type="OMA" id="RRICWYE"/>
<dbReference type="VEuPathDB" id="FungiDB:KRP23_4406"/>
<reference evidence="2" key="2">
    <citation type="submission" date="2015-06" db="UniProtKB">
        <authorList>
            <consortium name="EnsemblProtists"/>
        </authorList>
    </citation>
    <scope>IDENTIFICATION</scope>
    <source>
        <strain evidence="2">Pr102</strain>
    </source>
</reference>
<dbReference type="VEuPathDB" id="FungiDB:KRP22_2366"/>
<feature type="region of interest" description="Disordered" evidence="1">
    <location>
        <begin position="624"/>
        <end position="660"/>
    </location>
</feature>
<proteinExistence type="predicted"/>